<accession>A0A1E3SDM5</accession>
<dbReference type="OrthoDB" id="4627208at2"/>
<dbReference type="STRING" id="28445.BHQ20_14055"/>
<proteinExistence type="predicted"/>
<name>A0A1E3SDM5_MYCIE</name>
<organism evidence="2 3">
    <name type="scientific">Mycobacterium intermedium</name>
    <dbReference type="NCBI Taxonomy" id="28445"/>
    <lineage>
        <taxon>Bacteria</taxon>
        <taxon>Bacillati</taxon>
        <taxon>Actinomycetota</taxon>
        <taxon>Actinomycetes</taxon>
        <taxon>Mycobacteriales</taxon>
        <taxon>Mycobacteriaceae</taxon>
        <taxon>Mycobacterium</taxon>
        <taxon>Mycobacterium simiae complex</taxon>
    </lineage>
</organism>
<dbReference type="AlphaFoldDB" id="A0A1E3SDM5"/>
<dbReference type="RefSeq" id="WP_069419754.1">
    <property type="nucleotide sequence ID" value="NZ_CBCRZH010000015.1"/>
</dbReference>
<comment type="caution">
    <text evidence="2">The sequence shown here is derived from an EMBL/GenBank/DDBJ whole genome shotgun (WGS) entry which is preliminary data.</text>
</comment>
<evidence type="ECO:0000313" key="3">
    <source>
        <dbReference type="Proteomes" id="UP000192739"/>
    </source>
</evidence>
<evidence type="ECO:0000313" key="2">
    <source>
        <dbReference type="EMBL" id="ORB07829.1"/>
    </source>
</evidence>
<feature type="compositionally biased region" description="Basic and acidic residues" evidence="1">
    <location>
        <begin position="1"/>
        <end position="12"/>
    </location>
</feature>
<dbReference type="EMBL" id="MVHT01000016">
    <property type="protein sequence ID" value="ORB07829.1"/>
    <property type="molecule type" value="Genomic_DNA"/>
</dbReference>
<reference evidence="2 3" key="1">
    <citation type="submission" date="2017-02" db="EMBL/GenBank/DDBJ databases">
        <title>The new phylogeny of genus Mycobacterium.</title>
        <authorList>
            <person name="Tortoli E."/>
            <person name="Trovato A."/>
            <person name="Cirillo D.M."/>
        </authorList>
    </citation>
    <scope>NUCLEOTIDE SEQUENCE [LARGE SCALE GENOMIC DNA]</scope>
    <source>
        <strain evidence="2 3">DSM 44049</strain>
    </source>
</reference>
<protein>
    <submittedName>
        <fullName evidence="2">Uncharacterized protein</fullName>
    </submittedName>
</protein>
<sequence length="171" mass="18705">MAQPRLDDDRAAEGGNPFPVDSTTRPCCSGIGNHTRDCRGDLLEESHPSGPFPALRPITCTVWCEDNDGHTTATGRSEQICWGKSYYVELSCEEAEVNFKGEGQSRNVWPSFVAVAAYRGYNQLPCINMNFILVGHGDGQVDDSFKMTPLEARQLAAHLVAVADEIEDGAR</sequence>
<feature type="region of interest" description="Disordered" evidence="1">
    <location>
        <begin position="1"/>
        <end position="23"/>
    </location>
</feature>
<keyword evidence="3" id="KW-1185">Reference proteome</keyword>
<gene>
    <name evidence="2" type="ORF">BST27_08225</name>
</gene>
<dbReference type="Proteomes" id="UP000192739">
    <property type="component" value="Unassembled WGS sequence"/>
</dbReference>
<evidence type="ECO:0000256" key="1">
    <source>
        <dbReference type="SAM" id="MobiDB-lite"/>
    </source>
</evidence>